<name>A0A438KFC1_VITVI</name>
<gene>
    <name evidence="1" type="ORF">CK203_005299</name>
</gene>
<dbReference type="Proteomes" id="UP000288805">
    <property type="component" value="Unassembled WGS sequence"/>
</dbReference>
<evidence type="ECO:0000313" key="2">
    <source>
        <dbReference type="Proteomes" id="UP000288805"/>
    </source>
</evidence>
<proteinExistence type="predicted"/>
<protein>
    <submittedName>
        <fullName evidence="1">Uncharacterized protein</fullName>
    </submittedName>
</protein>
<reference evidence="1 2" key="1">
    <citation type="journal article" date="2018" name="PLoS Genet.">
        <title>Population sequencing reveals clonal diversity and ancestral inbreeding in the grapevine cultivar Chardonnay.</title>
        <authorList>
            <person name="Roach M.J."/>
            <person name="Johnson D.L."/>
            <person name="Bohlmann J."/>
            <person name="van Vuuren H.J."/>
            <person name="Jones S.J."/>
            <person name="Pretorius I.S."/>
            <person name="Schmidt S.A."/>
            <person name="Borneman A.R."/>
        </authorList>
    </citation>
    <scope>NUCLEOTIDE SEQUENCE [LARGE SCALE GENOMIC DNA]</scope>
    <source>
        <strain evidence="2">cv. Chardonnay</strain>
        <tissue evidence="1">Leaf</tissue>
    </source>
</reference>
<sequence>MPTEDFEEKILYLLGRMKARIDQRGQEGAKRRANSLSSRFGREVKKVEWAVMKPKFMRCLVGLYVASGGQMFRVECPQLRGAAGGILVFWDNRVLELVGLEVGMYLISYHFKNCEDGGLWIFTEDVWPGVRRNMESFWDEL</sequence>
<organism evidence="1 2">
    <name type="scientific">Vitis vinifera</name>
    <name type="common">Grape</name>
    <dbReference type="NCBI Taxonomy" id="29760"/>
    <lineage>
        <taxon>Eukaryota</taxon>
        <taxon>Viridiplantae</taxon>
        <taxon>Streptophyta</taxon>
        <taxon>Embryophyta</taxon>
        <taxon>Tracheophyta</taxon>
        <taxon>Spermatophyta</taxon>
        <taxon>Magnoliopsida</taxon>
        <taxon>eudicotyledons</taxon>
        <taxon>Gunneridae</taxon>
        <taxon>Pentapetalae</taxon>
        <taxon>rosids</taxon>
        <taxon>Vitales</taxon>
        <taxon>Vitaceae</taxon>
        <taxon>Viteae</taxon>
        <taxon>Vitis</taxon>
    </lineage>
</organism>
<dbReference type="EMBL" id="QGNW01000008">
    <property type="protein sequence ID" value="RVX19902.1"/>
    <property type="molecule type" value="Genomic_DNA"/>
</dbReference>
<evidence type="ECO:0000313" key="1">
    <source>
        <dbReference type="EMBL" id="RVX19902.1"/>
    </source>
</evidence>
<accession>A0A438KFC1</accession>
<comment type="caution">
    <text evidence="1">The sequence shown here is derived from an EMBL/GenBank/DDBJ whole genome shotgun (WGS) entry which is preliminary data.</text>
</comment>
<dbReference type="AlphaFoldDB" id="A0A438KFC1"/>